<proteinExistence type="predicted"/>
<evidence type="ECO:0000313" key="1">
    <source>
        <dbReference type="EMBL" id="MFD1606526.1"/>
    </source>
</evidence>
<sequence length="69" mass="8053">MYMINRKVNGQTEILKDSNSTSNKVFHDYDTAKTFAQKLNSRTHSNKQWSVTKIQNIPNAFKKYNEANN</sequence>
<gene>
    <name evidence="1" type="ORF">ACFSBH_02455</name>
</gene>
<keyword evidence="2" id="KW-1185">Reference proteome</keyword>
<comment type="caution">
    <text evidence="1">The sequence shown here is derived from an EMBL/GenBank/DDBJ whole genome shotgun (WGS) entry which is preliminary data.</text>
</comment>
<dbReference type="EMBL" id="JBHUDE010000008">
    <property type="protein sequence ID" value="MFD1606526.1"/>
    <property type="molecule type" value="Genomic_DNA"/>
</dbReference>
<evidence type="ECO:0000313" key="2">
    <source>
        <dbReference type="Proteomes" id="UP001597221"/>
    </source>
</evidence>
<dbReference type="Proteomes" id="UP001597221">
    <property type="component" value="Unassembled WGS sequence"/>
</dbReference>
<protein>
    <submittedName>
        <fullName evidence="1">Uncharacterized protein</fullName>
    </submittedName>
</protein>
<reference evidence="2" key="1">
    <citation type="journal article" date="2019" name="Int. J. Syst. Evol. Microbiol.">
        <title>The Global Catalogue of Microorganisms (GCM) 10K type strain sequencing project: providing services to taxonomists for standard genome sequencing and annotation.</title>
        <authorList>
            <consortium name="The Broad Institute Genomics Platform"/>
            <consortium name="The Broad Institute Genome Sequencing Center for Infectious Disease"/>
            <person name="Wu L."/>
            <person name="Ma J."/>
        </authorList>
    </citation>
    <scope>NUCLEOTIDE SEQUENCE [LARGE SCALE GENOMIC DNA]</scope>
    <source>
        <strain evidence="2">CGMCC 1.12376</strain>
    </source>
</reference>
<organism evidence="1 2">
    <name type="scientific">Oceanobacillus luteolus</name>
    <dbReference type="NCBI Taxonomy" id="1274358"/>
    <lineage>
        <taxon>Bacteria</taxon>
        <taxon>Bacillati</taxon>
        <taxon>Bacillota</taxon>
        <taxon>Bacilli</taxon>
        <taxon>Bacillales</taxon>
        <taxon>Bacillaceae</taxon>
        <taxon>Oceanobacillus</taxon>
    </lineage>
</organism>
<name>A0ABW4HME0_9BACI</name>
<accession>A0ABW4HME0</accession>